<dbReference type="OrthoDB" id="6357215at2759"/>
<keyword evidence="2" id="KW-1185">Reference proteome</keyword>
<dbReference type="GO" id="GO:0005794">
    <property type="term" value="C:Golgi apparatus"/>
    <property type="evidence" value="ECO:0007669"/>
    <property type="project" value="TreeGrafter"/>
</dbReference>
<dbReference type="EMBL" id="LJIJ01000794">
    <property type="protein sequence ID" value="ODM94533.1"/>
    <property type="molecule type" value="Genomic_DNA"/>
</dbReference>
<accession>A0A1D2MNG3</accession>
<dbReference type="GO" id="GO:0005789">
    <property type="term" value="C:endoplasmic reticulum membrane"/>
    <property type="evidence" value="ECO:0007669"/>
    <property type="project" value="TreeGrafter"/>
</dbReference>
<reference evidence="1 2" key="1">
    <citation type="journal article" date="2016" name="Genome Biol. Evol.">
        <title>Gene Family Evolution Reflects Adaptation to Soil Environmental Stressors in the Genome of the Collembolan Orchesella cincta.</title>
        <authorList>
            <person name="Faddeeva-Vakhrusheva A."/>
            <person name="Derks M.F."/>
            <person name="Anvar S.Y."/>
            <person name="Agamennone V."/>
            <person name="Suring W."/>
            <person name="Smit S."/>
            <person name="van Straalen N.M."/>
            <person name="Roelofs D."/>
        </authorList>
    </citation>
    <scope>NUCLEOTIDE SEQUENCE [LARGE SCALE GENOMIC DNA]</scope>
    <source>
        <tissue evidence="1">Mixed pool</tissue>
    </source>
</reference>
<dbReference type="Proteomes" id="UP000094527">
    <property type="component" value="Unassembled WGS sequence"/>
</dbReference>
<evidence type="ECO:0000313" key="2">
    <source>
        <dbReference type="Proteomes" id="UP000094527"/>
    </source>
</evidence>
<dbReference type="InterPro" id="IPR053202">
    <property type="entry name" value="EGF_Rcpt_Signaling_Reg"/>
</dbReference>
<comment type="caution">
    <text evidence="1">The sequence shown here is derived from an EMBL/GenBank/DDBJ whole genome shotgun (WGS) entry which is preliminary data.</text>
</comment>
<sequence>MNLDVEGNELDVLQTIPFDSVFIKTISVEYIHNSGGRNAVKQFMVAKGFRVFGEVTDPRNWANDLVFVNERL</sequence>
<dbReference type="PANTHER" id="PTHR34009:SF2">
    <property type="entry name" value="PROTEIN STAR"/>
    <property type="match status" value="1"/>
</dbReference>
<evidence type="ECO:0000313" key="1">
    <source>
        <dbReference type="EMBL" id="ODM94533.1"/>
    </source>
</evidence>
<dbReference type="AlphaFoldDB" id="A0A1D2MNG3"/>
<proteinExistence type="predicted"/>
<dbReference type="GO" id="GO:0006888">
    <property type="term" value="P:endoplasmic reticulum to Golgi vesicle-mediated transport"/>
    <property type="evidence" value="ECO:0007669"/>
    <property type="project" value="TreeGrafter"/>
</dbReference>
<dbReference type="GO" id="GO:0005886">
    <property type="term" value="C:plasma membrane"/>
    <property type="evidence" value="ECO:0007669"/>
    <property type="project" value="TreeGrafter"/>
</dbReference>
<protein>
    <submittedName>
        <fullName evidence="1">Protein Star</fullName>
    </submittedName>
</protein>
<name>A0A1D2MNG3_ORCCI</name>
<gene>
    <name evidence="1" type="ORF">Ocin01_12153</name>
</gene>
<dbReference type="GO" id="GO:0016197">
    <property type="term" value="P:endosomal transport"/>
    <property type="evidence" value="ECO:0007669"/>
    <property type="project" value="TreeGrafter"/>
</dbReference>
<organism evidence="1 2">
    <name type="scientific">Orchesella cincta</name>
    <name type="common">Springtail</name>
    <name type="synonym">Podura cincta</name>
    <dbReference type="NCBI Taxonomy" id="48709"/>
    <lineage>
        <taxon>Eukaryota</taxon>
        <taxon>Metazoa</taxon>
        <taxon>Ecdysozoa</taxon>
        <taxon>Arthropoda</taxon>
        <taxon>Hexapoda</taxon>
        <taxon>Collembola</taxon>
        <taxon>Entomobryomorpha</taxon>
        <taxon>Entomobryoidea</taxon>
        <taxon>Orchesellidae</taxon>
        <taxon>Orchesellinae</taxon>
        <taxon>Orchesella</taxon>
    </lineage>
</organism>
<dbReference type="GO" id="GO:0031902">
    <property type="term" value="C:late endosome membrane"/>
    <property type="evidence" value="ECO:0007669"/>
    <property type="project" value="TreeGrafter"/>
</dbReference>
<dbReference type="PANTHER" id="PTHR34009">
    <property type="entry name" value="PROTEIN STAR"/>
    <property type="match status" value="1"/>
</dbReference>